<evidence type="ECO:0000256" key="1">
    <source>
        <dbReference type="SAM" id="Phobius"/>
    </source>
</evidence>
<keyword evidence="1" id="KW-1133">Transmembrane helix</keyword>
<proteinExistence type="predicted"/>
<organism evidence="2">
    <name type="scientific">mine drainage metagenome</name>
    <dbReference type="NCBI Taxonomy" id="410659"/>
    <lineage>
        <taxon>unclassified sequences</taxon>
        <taxon>metagenomes</taxon>
        <taxon>ecological metagenomes</taxon>
    </lineage>
</organism>
<name>A0A1J5RGY5_9ZZZZ</name>
<protein>
    <submittedName>
        <fullName evidence="2">Uncharacterized protein</fullName>
    </submittedName>
</protein>
<sequence length="30" mass="2915">MVKRLVGNIGRASFVTLGSIASGVAVAALG</sequence>
<keyword evidence="1" id="KW-0472">Membrane</keyword>
<dbReference type="EMBL" id="MLJW01000181">
    <property type="protein sequence ID" value="OIQ94682.1"/>
    <property type="molecule type" value="Genomic_DNA"/>
</dbReference>
<keyword evidence="1" id="KW-0812">Transmembrane</keyword>
<dbReference type="AlphaFoldDB" id="A0A1J5RGY5"/>
<evidence type="ECO:0000313" key="2">
    <source>
        <dbReference type="EMBL" id="OIQ94682.1"/>
    </source>
</evidence>
<gene>
    <name evidence="2" type="ORF">GALL_233400</name>
</gene>
<feature type="transmembrane region" description="Helical" evidence="1">
    <location>
        <begin position="12"/>
        <end position="29"/>
    </location>
</feature>
<accession>A0A1J5RGY5</accession>
<comment type="caution">
    <text evidence="2">The sequence shown here is derived from an EMBL/GenBank/DDBJ whole genome shotgun (WGS) entry which is preliminary data.</text>
</comment>
<reference evidence="2" key="1">
    <citation type="submission" date="2016-10" db="EMBL/GenBank/DDBJ databases">
        <title>Sequence of Gallionella enrichment culture.</title>
        <authorList>
            <person name="Poehlein A."/>
            <person name="Muehling M."/>
            <person name="Daniel R."/>
        </authorList>
    </citation>
    <scope>NUCLEOTIDE SEQUENCE</scope>
</reference>